<dbReference type="EMBL" id="CAJRST010000001">
    <property type="protein sequence ID" value="CAG5856664.1"/>
    <property type="molecule type" value="Genomic_DNA"/>
</dbReference>
<dbReference type="Proteomes" id="UP000677803">
    <property type="component" value="Unassembled WGS sequence"/>
</dbReference>
<keyword evidence="2" id="KW-1133">Transmembrane helix</keyword>
<proteinExistence type="predicted"/>
<keyword evidence="2" id="KW-0472">Membrane</keyword>
<gene>
    <name evidence="3" type="ORF">MMEN_LOCUS633</name>
</gene>
<evidence type="ECO:0000256" key="2">
    <source>
        <dbReference type="SAM" id="Phobius"/>
    </source>
</evidence>
<reference evidence="3" key="1">
    <citation type="submission" date="2021-05" db="EMBL/GenBank/DDBJ databases">
        <authorList>
            <person name="Tigano A."/>
        </authorList>
    </citation>
    <scope>NUCLEOTIDE SEQUENCE</scope>
</reference>
<feature type="region of interest" description="Disordered" evidence="1">
    <location>
        <begin position="26"/>
        <end position="110"/>
    </location>
</feature>
<keyword evidence="4" id="KW-1185">Reference proteome</keyword>
<name>A0A8S4AF39_9TELE</name>
<sequence length="143" mass="14519">MKIQLNELCSSTTFLSASITKLAHSQSWPYKDSCTPDHTSAPESMEAKAKSGAPAPKAATKVEKKEPVAPRKADPAPAAPEPEIPPPAQDGAADAESAAAGAGDEAAASGTDSLEHLKPFLIGGVVIAAGAILVGVLLLARRN</sequence>
<feature type="transmembrane region" description="Helical" evidence="2">
    <location>
        <begin position="120"/>
        <end position="140"/>
    </location>
</feature>
<organism evidence="3 4">
    <name type="scientific">Menidia menidia</name>
    <name type="common">Atlantic silverside</name>
    <dbReference type="NCBI Taxonomy" id="238744"/>
    <lineage>
        <taxon>Eukaryota</taxon>
        <taxon>Metazoa</taxon>
        <taxon>Chordata</taxon>
        <taxon>Craniata</taxon>
        <taxon>Vertebrata</taxon>
        <taxon>Euteleostomi</taxon>
        <taxon>Actinopterygii</taxon>
        <taxon>Neopterygii</taxon>
        <taxon>Teleostei</taxon>
        <taxon>Neoteleostei</taxon>
        <taxon>Acanthomorphata</taxon>
        <taxon>Ovalentaria</taxon>
        <taxon>Atherinomorphae</taxon>
        <taxon>Atheriniformes</taxon>
        <taxon>Atherinopsidae</taxon>
        <taxon>Menidiinae</taxon>
        <taxon>Menidia</taxon>
    </lineage>
</organism>
<evidence type="ECO:0000313" key="4">
    <source>
        <dbReference type="Proteomes" id="UP000677803"/>
    </source>
</evidence>
<dbReference type="GO" id="GO:0030182">
    <property type="term" value="P:neuron differentiation"/>
    <property type="evidence" value="ECO:0007669"/>
    <property type="project" value="InterPro"/>
</dbReference>
<protein>
    <submittedName>
        <fullName evidence="3">(Atlantic silverside) hypothetical protein</fullName>
    </submittedName>
</protein>
<evidence type="ECO:0000256" key="1">
    <source>
        <dbReference type="SAM" id="MobiDB-lite"/>
    </source>
</evidence>
<keyword evidence="2" id="KW-0812">Transmembrane</keyword>
<evidence type="ECO:0000313" key="3">
    <source>
        <dbReference type="EMBL" id="CAG5856664.1"/>
    </source>
</evidence>
<dbReference type="AlphaFoldDB" id="A0A8S4AF39"/>
<feature type="compositionally biased region" description="Pro residues" evidence="1">
    <location>
        <begin position="77"/>
        <end position="88"/>
    </location>
</feature>
<dbReference type="InterPro" id="IPR020162">
    <property type="entry name" value="Cend1"/>
</dbReference>
<feature type="compositionally biased region" description="Basic and acidic residues" evidence="1">
    <location>
        <begin position="60"/>
        <end position="74"/>
    </location>
</feature>
<feature type="compositionally biased region" description="Low complexity" evidence="1">
    <location>
        <begin position="50"/>
        <end position="59"/>
    </location>
</feature>
<dbReference type="GO" id="GO:0021549">
    <property type="term" value="P:cerebellum development"/>
    <property type="evidence" value="ECO:0007669"/>
    <property type="project" value="InterPro"/>
</dbReference>
<accession>A0A8S4AF39</accession>
<dbReference type="Pfam" id="PF15677">
    <property type="entry name" value="CEND1"/>
    <property type="match status" value="1"/>
</dbReference>
<feature type="compositionally biased region" description="Low complexity" evidence="1">
    <location>
        <begin position="91"/>
        <end position="110"/>
    </location>
</feature>
<comment type="caution">
    <text evidence="3">The sequence shown here is derived from an EMBL/GenBank/DDBJ whole genome shotgun (WGS) entry which is preliminary data.</text>
</comment>